<dbReference type="GO" id="GO:0005634">
    <property type="term" value="C:nucleus"/>
    <property type="evidence" value="ECO:0007669"/>
    <property type="project" value="TreeGrafter"/>
</dbReference>
<proteinExistence type="predicted"/>
<dbReference type="EMBL" id="KV419453">
    <property type="protein sequence ID" value="KZS87278.1"/>
    <property type="molecule type" value="Genomic_DNA"/>
</dbReference>
<dbReference type="PANTHER" id="PTHR19965:SF35">
    <property type="entry name" value="RNA ANNEALING PROTEIN YRA1"/>
    <property type="match status" value="1"/>
</dbReference>
<dbReference type="InterPro" id="IPR000504">
    <property type="entry name" value="RRM_dom"/>
</dbReference>
<protein>
    <recommendedName>
        <fullName evidence="3">RRM domain-containing protein</fullName>
    </recommendedName>
</protein>
<dbReference type="STRING" id="1314777.A0A164N256"/>
<dbReference type="InterPro" id="IPR051229">
    <property type="entry name" value="ALYREF_mRNA_export"/>
</dbReference>
<organism evidence="4 5">
    <name type="scientific">Sistotremastrum niveocremeum HHB9708</name>
    <dbReference type="NCBI Taxonomy" id="1314777"/>
    <lineage>
        <taxon>Eukaryota</taxon>
        <taxon>Fungi</taxon>
        <taxon>Dikarya</taxon>
        <taxon>Basidiomycota</taxon>
        <taxon>Agaricomycotina</taxon>
        <taxon>Agaricomycetes</taxon>
        <taxon>Sistotremastrales</taxon>
        <taxon>Sistotremastraceae</taxon>
        <taxon>Sertulicium</taxon>
        <taxon>Sertulicium niveocremeum</taxon>
    </lineage>
</organism>
<dbReference type="InterPro" id="IPR035979">
    <property type="entry name" value="RBD_domain_sf"/>
</dbReference>
<keyword evidence="5" id="KW-1185">Reference proteome</keyword>
<evidence type="ECO:0000313" key="5">
    <source>
        <dbReference type="Proteomes" id="UP000076722"/>
    </source>
</evidence>
<evidence type="ECO:0000256" key="2">
    <source>
        <dbReference type="PROSITE-ProRule" id="PRU00176"/>
    </source>
</evidence>
<dbReference type="PANTHER" id="PTHR19965">
    <property type="entry name" value="RNA AND EXPORT FACTOR BINDING PROTEIN"/>
    <property type="match status" value="1"/>
</dbReference>
<dbReference type="OrthoDB" id="346839at2759"/>
<dbReference type="PROSITE" id="PS50102">
    <property type="entry name" value="RRM"/>
    <property type="match status" value="1"/>
</dbReference>
<evidence type="ECO:0000313" key="4">
    <source>
        <dbReference type="EMBL" id="KZS87278.1"/>
    </source>
</evidence>
<dbReference type="InterPro" id="IPR012677">
    <property type="entry name" value="Nucleotide-bd_a/b_plait_sf"/>
</dbReference>
<evidence type="ECO:0000259" key="3">
    <source>
        <dbReference type="PROSITE" id="PS50102"/>
    </source>
</evidence>
<dbReference type="Gene3D" id="3.30.70.330">
    <property type="match status" value="1"/>
</dbReference>
<dbReference type="AlphaFoldDB" id="A0A164N256"/>
<reference evidence="4 5" key="1">
    <citation type="journal article" date="2016" name="Mol. Biol. Evol.">
        <title>Comparative Genomics of Early-Diverging Mushroom-Forming Fungi Provides Insights into the Origins of Lignocellulose Decay Capabilities.</title>
        <authorList>
            <person name="Nagy L.G."/>
            <person name="Riley R."/>
            <person name="Tritt A."/>
            <person name="Adam C."/>
            <person name="Daum C."/>
            <person name="Floudas D."/>
            <person name="Sun H."/>
            <person name="Yadav J.S."/>
            <person name="Pangilinan J."/>
            <person name="Larsson K.H."/>
            <person name="Matsuura K."/>
            <person name="Barry K."/>
            <person name="Labutti K."/>
            <person name="Kuo R."/>
            <person name="Ohm R.A."/>
            <person name="Bhattacharya S.S."/>
            <person name="Shirouzu T."/>
            <person name="Yoshinaga Y."/>
            <person name="Martin F.M."/>
            <person name="Grigoriev I.V."/>
            <person name="Hibbett D.S."/>
        </authorList>
    </citation>
    <scope>NUCLEOTIDE SEQUENCE [LARGE SCALE GENOMIC DNA]</scope>
    <source>
        <strain evidence="4 5">HHB9708</strain>
    </source>
</reference>
<feature type="domain" description="RRM" evidence="3">
    <location>
        <begin position="75"/>
        <end position="144"/>
    </location>
</feature>
<dbReference type="Proteomes" id="UP000076722">
    <property type="component" value="Unassembled WGS sequence"/>
</dbReference>
<dbReference type="SUPFAM" id="SSF54928">
    <property type="entry name" value="RNA-binding domain, RBD"/>
    <property type="match status" value="1"/>
</dbReference>
<keyword evidence="1 2" id="KW-0694">RNA-binding</keyword>
<gene>
    <name evidence="4" type="ORF">SISNIDRAFT_419803</name>
</gene>
<dbReference type="Pfam" id="PF00076">
    <property type="entry name" value="RRM_1"/>
    <property type="match status" value="1"/>
</dbReference>
<evidence type="ECO:0000256" key="1">
    <source>
        <dbReference type="ARBA" id="ARBA00022884"/>
    </source>
</evidence>
<dbReference type="SMART" id="SM00360">
    <property type="entry name" value="RRM"/>
    <property type="match status" value="1"/>
</dbReference>
<sequence>MSLKRPHFQTLVLFVQIIKSKPRNHRRGGARRGARVNALGTSAAGANPSTRARYAGAVPLANGASAVTPATQASDKIIVSNLPLDVNEAQIKELFSSTVGNLRDVNLHYDAHGKSKGVALVQFVKKGDGAKAYQQYNNRLIDGS</sequence>
<dbReference type="GO" id="GO:0003729">
    <property type="term" value="F:mRNA binding"/>
    <property type="evidence" value="ECO:0007669"/>
    <property type="project" value="TreeGrafter"/>
</dbReference>
<accession>A0A164N256</accession>
<name>A0A164N256_9AGAM</name>